<sequence length="191" mass="21953">MAQKPCGFKDGLQEGTCKAFYDNGQLKQTLEWRKGKVDGDAVYYYENGKIQAKGEYKKDFKVKEWSYYDKNGVLTSKEVFRNGDKNIYDNSFTATFYTPSGAVAEISNYKFAKLQGESKTFYENGKSVKQIGQYENGLAVGKWKVFYPSGKVQRETEFANDKWNGTRVHYREDGSVEKTEIYRDGKLISTK</sequence>
<keyword evidence="2" id="KW-1185">Reference proteome</keyword>
<dbReference type="AlphaFoldDB" id="A0A085ZXN3"/>
<evidence type="ECO:0000313" key="2">
    <source>
        <dbReference type="Proteomes" id="UP000028703"/>
    </source>
</evidence>
<gene>
    <name evidence="1" type="ORF">IX38_01405</name>
</gene>
<protein>
    <recommendedName>
        <fullName evidence="3">Toxin-antitoxin system YwqK family antitoxin</fullName>
    </recommendedName>
</protein>
<dbReference type="Gene3D" id="3.90.930.1">
    <property type="match status" value="1"/>
</dbReference>
<organism evidence="1 2">
    <name type="scientific">Chryseobacterium luteum</name>
    <dbReference type="NCBI Taxonomy" id="421531"/>
    <lineage>
        <taxon>Bacteria</taxon>
        <taxon>Pseudomonadati</taxon>
        <taxon>Bacteroidota</taxon>
        <taxon>Flavobacteriia</taxon>
        <taxon>Flavobacteriales</taxon>
        <taxon>Weeksellaceae</taxon>
        <taxon>Chryseobacterium group</taxon>
        <taxon>Chryseobacterium</taxon>
    </lineage>
</organism>
<name>A0A085ZXN3_9FLAO</name>
<accession>A0A085ZXN3</accession>
<evidence type="ECO:0000313" key="1">
    <source>
        <dbReference type="EMBL" id="KFF09197.1"/>
    </source>
</evidence>
<dbReference type="SUPFAM" id="SSF82185">
    <property type="entry name" value="Histone H3 K4-specific methyltransferase SET7/9 N-terminal domain"/>
    <property type="match status" value="2"/>
</dbReference>
<dbReference type="InterPro" id="IPR011652">
    <property type="entry name" value="MORN_2"/>
</dbReference>
<dbReference type="Pfam" id="PF07661">
    <property type="entry name" value="MORN_2"/>
    <property type="match status" value="5"/>
</dbReference>
<dbReference type="eggNOG" id="COG2849">
    <property type="taxonomic scope" value="Bacteria"/>
</dbReference>
<comment type="caution">
    <text evidence="1">The sequence shown here is derived from an EMBL/GenBank/DDBJ whole genome shotgun (WGS) entry which is preliminary data.</text>
</comment>
<dbReference type="STRING" id="421531.IX38_01405"/>
<evidence type="ECO:0008006" key="3">
    <source>
        <dbReference type="Google" id="ProtNLM"/>
    </source>
</evidence>
<proteinExistence type="predicted"/>
<dbReference type="EMBL" id="JPRO01000001">
    <property type="protein sequence ID" value="KFF09197.1"/>
    <property type="molecule type" value="Genomic_DNA"/>
</dbReference>
<dbReference type="Gene3D" id="2.20.110.10">
    <property type="entry name" value="Histone H3 K4-specific methyltransferase SET7/9 N-terminal domain"/>
    <property type="match status" value="1"/>
</dbReference>
<dbReference type="Proteomes" id="UP000028703">
    <property type="component" value="Unassembled WGS sequence"/>
</dbReference>
<reference evidence="1 2" key="1">
    <citation type="submission" date="2014-07" db="EMBL/GenBank/DDBJ databases">
        <title>Genome of Chryseobacterium luteum DSM 18605.</title>
        <authorList>
            <person name="Stropko S.J."/>
            <person name="Pipes S.E."/>
            <person name="Newman J.D."/>
        </authorList>
    </citation>
    <scope>NUCLEOTIDE SEQUENCE [LARGE SCALE GENOMIC DNA]</scope>
    <source>
        <strain evidence="1 2">DSM 18605</strain>
    </source>
</reference>